<feature type="compositionally biased region" description="Basic and acidic residues" evidence="1">
    <location>
        <begin position="1"/>
        <end position="30"/>
    </location>
</feature>
<dbReference type="RefSeq" id="WP_382185639.1">
    <property type="nucleotide sequence ID" value="NZ_JBHSZI010000001.1"/>
</dbReference>
<evidence type="ECO:0000313" key="4">
    <source>
        <dbReference type="Proteomes" id="UP001596445"/>
    </source>
</evidence>
<dbReference type="Pfam" id="PF13185">
    <property type="entry name" value="GAF_2"/>
    <property type="match status" value="1"/>
</dbReference>
<dbReference type="EMBL" id="JBHSZI010000001">
    <property type="protein sequence ID" value="MFC7058719.1"/>
    <property type="molecule type" value="Genomic_DNA"/>
</dbReference>
<evidence type="ECO:0000313" key="3">
    <source>
        <dbReference type="EMBL" id="MFC7058719.1"/>
    </source>
</evidence>
<feature type="domain" description="GAF" evidence="2">
    <location>
        <begin position="83"/>
        <end position="157"/>
    </location>
</feature>
<protein>
    <submittedName>
        <fullName evidence="3">GAF domain-containing protein</fullName>
    </submittedName>
</protein>
<dbReference type="InterPro" id="IPR003018">
    <property type="entry name" value="GAF"/>
</dbReference>
<name>A0ABD5W4Y5_9EURY</name>
<dbReference type="SUPFAM" id="SSF55781">
    <property type="entry name" value="GAF domain-like"/>
    <property type="match status" value="1"/>
</dbReference>
<dbReference type="Proteomes" id="UP001596445">
    <property type="component" value="Unassembled WGS sequence"/>
</dbReference>
<sequence length="187" mass="21164">MLVSERGDEPSIREDGHRLTRRDSSPDDRRLRRRRPSANRRIRPRGVGVSGHRCPSLRPRKRGVGVCCLRSARHRRRLPASARHRRLATGEAFRTGKTVVEAVNHEEDEYDRSSFTETMYVPIGETGVLGLGTIGNRFDETDLQFAEILADNAVAAISLVSANESLRRERERLDQFASVVSHDLKNP</sequence>
<accession>A0ABD5W4Y5</accession>
<feature type="compositionally biased region" description="Basic residues" evidence="1">
    <location>
        <begin position="31"/>
        <end position="44"/>
    </location>
</feature>
<dbReference type="AlphaFoldDB" id="A0ABD5W4Y5"/>
<reference evidence="3 4" key="1">
    <citation type="journal article" date="2019" name="Int. J. Syst. Evol. Microbiol.">
        <title>The Global Catalogue of Microorganisms (GCM) 10K type strain sequencing project: providing services to taxonomists for standard genome sequencing and annotation.</title>
        <authorList>
            <consortium name="The Broad Institute Genomics Platform"/>
            <consortium name="The Broad Institute Genome Sequencing Center for Infectious Disease"/>
            <person name="Wu L."/>
            <person name="Ma J."/>
        </authorList>
    </citation>
    <scope>NUCLEOTIDE SEQUENCE [LARGE SCALE GENOMIC DNA]</scope>
    <source>
        <strain evidence="3 4">JCM 30072</strain>
    </source>
</reference>
<comment type="caution">
    <text evidence="3">The sequence shown here is derived from an EMBL/GenBank/DDBJ whole genome shotgun (WGS) entry which is preliminary data.</text>
</comment>
<dbReference type="Gene3D" id="3.30.450.40">
    <property type="match status" value="1"/>
</dbReference>
<dbReference type="InterPro" id="IPR029016">
    <property type="entry name" value="GAF-like_dom_sf"/>
</dbReference>
<keyword evidence="4" id="KW-1185">Reference proteome</keyword>
<evidence type="ECO:0000259" key="2">
    <source>
        <dbReference type="Pfam" id="PF13185"/>
    </source>
</evidence>
<gene>
    <name evidence="3" type="ORF">ACFQQG_11705</name>
</gene>
<proteinExistence type="predicted"/>
<evidence type="ECO:0000256" key="1">
    <source>
        <dbReference type="SAM" id="MobiDB-lite"/>
    </source>
</evidence>
<feature type="region of interest" description="Disordered" evidence="1">
    <location>
        <begin position="1"/>
        <end position="57"/>
    </location>
</feature>
<organism evidence="3 4">
    <name type="scientific">Halovenus salina</name>
    <dbReference type="NCBI Taxonomy" id="1510225"/>
    <lineage>
        <taxon>Archaea</taxon>
        <taxon>Methanobacteriati</taxon>
        <taxon>Methanobacteriota</taxon>
        <taxon>Stenosarchaea group</taxon>
        <taxon>Halobacteria</taxon>
        <taxon>Halobacteriales</taxon>
        <taxon>Haloarculaceae</taxon>
        <taxon>Halovenus</taxon>
    </lineage>
</organism>